<accession>A0ABT4IFD4</accession>
<reference evidence="1" key="1">
    <citation type="submission" date="2022-12" db="EMBL/GenBank/DDBJ databases">
        <title>Isolation and characterisation of novel Methanocorpusculum spp. from native Australian herbivores indicates the genus is ancestrally host-associated.</title>
        <authorList>
            <person name="Volmer J.G."/>
            <person name="Soo R.M."/>
            <person name="Evans P.N."/>
            <person name="Hoedt E.C."/>
            <person name="Astorga Alsina A.L."/>
            <person name="Woodcroft B.J."/>
            <person name="Tyson G.W."/>
            <person name="Hugenholtz P."/>
            <person name="Morrison M."/>
        </authorList>
    </citation>
    <scope>NUCLEOTIDE SEQUENCE</scope>
    <source>
        <strain evidence="1">MG</strain>
    </source>
</reference>
<dbReference type="RefSeq" id="WP_268924311.1">
    <property type="nucleotide sequence ID" value="NZ_JAPTGB010000004.1"/>
</dbReference>
<sequence>MYLNKKKTILIVALLVVALLLLTICILFIPVEGGINVQPLSSPPGENAVIVTVTSDDLARHPSLKRALETSESIIITKNPVHLLQYGDRCISEAEAMTITDTFGFLYRENNASPVTSRYIKWNDTYYQVQGYRI</sequence>
<organism evidence="1 2">
    <name type="scientific">Methanocorpusculum petauri</name>
    <dbReference type="NCBI Taxonomy" id="3002863"/>
    <lineage>
        <taxon>Archaea</taxon>
        <taxon>Methanobacteriati</taxon>
        <taxon>Methanobacteriota</taxon>
        <taxon>Stenosarchaea group</taxon>
        <taxon>Methanomicrobia</taxon>
        <taxon>Methanomicrobiales</taxon>
        <taxon>Methanocorpusculaceae</taxon>
        <taxon>Methanocorpusculum</taxon>
    </lineage>
</organism>
<gene>
    <name evidence="1" type="ORF">O0S10_02445</name>
</gene>
<evidence type="ECO:0000313" key="2">
    <source>
        <dbReference type="Proteomes" id="UP001141422"/>
    </source>
</evidence>
<dbReference type="Proteomes" id="UP001141422">
    <property type="component" value="Unassembled WGS sequence"/>
</dbReference>
<evidence type="ECO:0000313" key="1">
    <source>
        <dbReference type="EMBL" id="MCZ0860089.1"/>
    </source>
</evidence>
<dbReference type="EMBL" id="JAPTGB010000004">
    <property type="protein sequence ID" value="MCZ0860089.1"/>
    <property type="molecule type" value="Genomic_DNA"/>
</dbReference>
<proteinExistence type="predicted"/>
<comment type="caution">
    <text evidence="1">The sequence shown here is derived from an EMBL/GenBank/DDBJ whole genome shotgun (WGS) entry which is preliminary data.</text>
</comment>
<name>A0ABT4IFD4_9EURY</name>
<keyword evidence="2" id="KW-1185">Reference proteome</keyword>
<protein>
    <submittedName>
        <fullName evidence="1">Uncharacterized protein</fullName>
    </submittedName>
</protein>